<name>A0A6J8A4J1_MYTCO</name>
<keyword evidence="5" id="KW-1185">Reference proteome</keyword>
<dbReference type="Proteomes" id="UP000507470">
    <property type="component" value="Unassembled WGS sequence"/>
</dbReference>
<dbReference type="GO" id="GO:0008270">
    <property type="term" value="F:zinc ion binding"/>
    <property type="evidence" value="ECO:0007669"/>
    <property type="project" value="UniProtKB-KW"/>
</dbReference>
<keyword evidence="1" id="KW-0863">Zinc-finger</keyword>
<keyword evidence="1" id="KW-0862">Zinc</keyword>
<gene>
    <name evidence="4" type="ORF">MCOR_3597</name>
</gene>
<accession>A0A6J8A4J1</accession>
<reference evidence="4 5" key="1">
    <citation type="submission" date="2020-06" db="EMBL/GenBank/DDBJ databases">
        <authorList>
            <person name="Li R."/>
            <person name="Bekaert M."/>
        </authorList>
    </citation>
    <scope>NUCLEOTIDE SEQUENCE [LARGE SCALE GENOMIC DNA]</scope>
    <source>
        <strain evidence="5">wild</strain>
    </source>
</reference>
<evidence type="ECO:0000256" key="2">
    <source>
        <dbReference type="SAM" id="MobiDB-lite"/>
    </source>
</evidence>
<dbReference type="GO" id="GO:0003676">
    <property type="term" value="F:nucleic acid binding"/>
    <property type="evidence" value="ECO:0007669"/>
    <property type="project" value="InterPro"/>
</dbReference>
<evidence type="ECO:0000313" key="5">
    <source>
        <dbReference type="Proteomes" id="UP000507470"/>
    </source>
</evidence>
<dbReference type="InterPro" id="IPR005135">
    <property type="entry name" value="Endo/exonuclease/phosphatase"/>
</dbReference>
<protein>
    <recommendedName>
        <fullName evidence="3">CCHC-type domain-containing protein</fullName>
    </recommendedName>
</protein>
<evidence type="ECO:0000313" key="4">
    <source>
        <dbReference type="EMBL" id="CAC5361457.1"/>
    </source>
</evidence>
<dbReference type="SMART" id="SM00343">
    <property type="entry name" value="ZnF_C2HC"/>
    <property type="match status" value="2"/>
</dbReference>
<feature type="region of interest" description="Disordered" evidence="2">
    <location>
        <begin position="1"/>
        <end position="39"/>
    </location>
</feature>
<dbReference type="Pfam" id="PF14529">
    <property type="entry name" value="Exo_endo_phos_2"/>
    <property type="match status" value="1"/>
</dbReference>
<dbReference type="SUPFAM" id="SSF57756">
    <property type="entry name" value="Retrovirus zinc finger-like domains"/>
    <property type="match status" value="1"/>
</dbReference>
<dbReference type="EMBL" id="CACVKT020000599">
    <property type="protein sequence ID" value="CAC5361457.1"/>
    <property type="molecule type" value="Genomic_DNA"/>
</dbReference>
<dbReference type="GO" id="GO:0003824">
    <property type="term" value="F:catalytic activity"/>
    <property type="evidence" value="ECO:0007669"/>
    <property type="project" value="InterPro"/>
</dbReference>
<dbReference type="Gene3D" id="4.10.60.10">
    <property type="entry name" value="Zinc finger, CCHC-type"/>
    <property type="match status" value="1"/>
</dbReference>
<dbReference type="InterPro" id="IPR036875">
    <property type="entry name" value="Znf_CCHC_sf"/>
</dbReference>
<organism evidence="4 5">
    <name type="scientific">Mytilus coruscus</name>
    <name type="common">Sea mussel</name>
    <dbReference type="NCBI Taxonomy" id="42192"/>
    <lineage>
        <taxon>Eukaryota</taxon>
        <taxon>Metazoa</taxon>
        <taxon>Spiralia</taxon>
        <taxon>Lophotrochozoa</taxon>
        <taxon>Mollusca</taxon>
        <taxon>Bivalvia</taxon>
        <taxon>Autobranchia</taxon>
        <taxon>Pteriomorphia</taxon>
        <taxon>Mytilida</taxon>
        <taxon>Mytiloidea</taxon>
        <taxon>Mytilidae</taxon>
        <taxon>Mytilinae</taxon>
        <taxon>Mytilus</taxon>
    </lineage>
</organism>
<keyword evidence="1" id="KW-0479">Metal-binding</keyword>
<dbReference type="PANTHER" id="PTHR19446">
    <property type="entry name" value="REVERSE TRANSCRIPTASES"/>
    <property type="match status" value="1"/>
</dbReference>
<dbReference type="InterPro" id="IPR001878">
    <property type="entry name" value="Znf_CCHC"/>
</dbReference>
<dbReference type="InterPro" id="IPR036691">
    <property type="entry name" value="Endo/exonu/phosph_ase_sf"/>
</dbReference>
<evidence type="ECO:0000256" key="1">
    <source>
        <dbReference type="PROSITE-ProRule" id="PRU00047"/>
    </source>
</evidence>
<feature type="region of interest" description="Disordered" evidence="2">
    <location>
        <begin position="100"/>
        <end position="138"/>
    </location>
</feature>
<feature type="domain" description="CCHC-type" evidence="3">
    <location>
        <begin position="1300"/>
        <end position="1316"/>
    </location>
</feature>
<feature type="compositionally biased region" description="Polar residues" evidence="2">
    <location>
        <begin position="1"/>
        <end position="18"/>
    </location>
</feature>
<dbReference type="Gene3D" id="3.60.10.10">
    <property type="entry name" value="Endonuclease/exonuclease/phosphatase"/>
    <property type="match status" value="1"/>
</dbReference>
<dbReference type="CDD" id="cd09076">
    <property type="entry name" value="L1-EN"/>
    <property type="match status" value="1"/>
</dbReference>
<dbReference type="SUPFAM" id="SSF56219">
    <property type="entry name" value="DNase I-like"/>
    <property type="match status" value="1"/>
</dbReference>
<dbReference type="PROSITE" id="PS50158">
    <property type="entry name" value="ZF_CCHC"/>
    <property type="match status" value="1"/>
</dbReference>
<dbReference type="OrthoDB" id="5985917at2759"/>
<dbReference type="Pfam" id="PF00098">
    <property type="entry name" value="zf-CCHC"/>
    <property type="match status" value="1"/>
</dbReference>
<proteinExistence type="predicted"/>
<evidence type="ECO:0000259" key="3">
    <source>
        <dbReference type="PROSITE" id="PS50158"/>
    </source>
</evidence>
<sequence length="1379" mass="157463">MVSTLDSESSDPTLWTNDNDSEVIIQRRPDENHADDEDTETVVKFIVSENVHDNESIASENCIEDDAKQDSEAKIQLDGSDKIGKTDVSNLTIVEVEVHNEQNGAPDGLKRKRPISEDGIDDNDDHRTDSSIETDIIESESLVAGTDRELSEGKKIKRDDDIAPSCDAVVGGSDEINDVDMENSLSLNEIIGTPVDDEVITTEGAKENEELSVCSGDGYESSVEILDINSDGDVKNVGKFISAKQARKLKKKEKKLERRTRMKPTPNLDGKITCNNGLNCRQGVAVLANNYCKDKIQFVYSDEKGRFLHVTFLENEKLYNIISLYAPNTVAERTEFFKFVKLYTENMDNLIIGGDFNTGLSNLDKSGKTKHIVDEPCRKLYQIVNDNNVYDVWRARNTHSRIFSWKRISNNELQQSRIDYFLVSRQLSPCIQNVYYNLTSLSDHAFVILNLNCNNIERGPAKENRRDYFRLEKQINTLCEKAANGNDIDIAKLESLRLELSQYELEKCRGAVLRSKAVWAVESDKNTKYFLNLEKYKQENNSVKELLNVNNESVNDINGILGLQYDFYKELYTCVDTDDIKMNELLDCVDVKIDENGHQLCESDISFDEIIKALSQMSKNKSPGSDGLTVEFYCHFYSELKYVLMKLYNTIEQEGFLSRSMKCGVISLNGIRQGCPISALLYVLAAEPLHSKIVKNDLIKGIVVPNSEKEGLIFQHANDTTLSVCNKQSISEVLKVFDLYSRATGAKINRQKSEILCVGKGELSPVEKQEYGLQVCDNNVQLLGIYVGKNRNICDDLNWKEKISKLKSLLNIWLQRQLTLQGRVIVVNTLMMSRFWYTLFVSSIPEWAYNEIKILCVNFVWNKRSHLVNYNVIINPKCSGESEIVLKDKPILWYDFINAGIVSLKDICYEVKTGFLPDCAIVEIIQNVFENSNVKNVIDRYHCLIFAIPDDWKQTVQSELHYRNAKRTIDISVIINHVPFELPLCTVKKLYNCLLDDICKDPCGIEMWKTLFNIDDNDFSKIWCNVNLFWKPAKFIELDYKILHNCTFTKSKFKRIGWSDDDLCDVCGSEIEDLVHMFINCDELLEFHNYLSELFVKLFENCDSDRISGVQSEHLLLFGLNWKMKGVNDNNKKVGPLSVIEEAESLCGDGNVLAVVPRCGNLYEITVASKDASDELSTGPFVLCGQRYNCKAVYSTERVVSFLHLPAFIPDEEIRKKLIEYGAELKSEIKRRVHSGTDVADGTRFVVVKFPPNVSSLPYSMKFVVDNKPEYIRVKHDHQSKVCSKCLSSDHLYSDCPDNKCYRCDEHGHLSKNCPSEQCEKCNKYPKKCRCSESDMKSFKRQMAEREQEMKDSIKNFKFVKELNREDEHSQTKNTKRSG</sequence>